<dbReference type="InterPro" id="IPR020103">
    <property type="entry name" value="PsdUridine_synth_cat_dom_sf"/>
</dbReference>
<dbReference type="AlphaFoldDB" id="A0A162EWI7"/>
<dbReference type="InterPro" id="IPR020095">
    <property type="entry name" value="PsdUridine_synth_TruA_C"/>
</dbReference>
<feature type="binding site" evidence="4 6">
    <location>
        <position position="110"/>
    </location>
    <ligand>
        <name>substrate</name>
    </ligand>
</feature>
<dbReference type="Gene3D" id="3.30.70.580">
    <property type="entry name" value="Pseudouridine synthase I, catalytic domain, N-terminal subdomain"/>
    <property type="match status" value="1"/>
</dbReference>
<gene>
    <name evidence="4" type="primary">truA</name>
    <name evidence="9" type="ORF">AZF04_15455</name>
</gene>
<feature type="domain" description="Pseudouridine synthase I TruA alpha/beta" evidence="8">
    <location>
        <begin position="143"/>
        <end position="245"/>
    </location>
</feature>
<comment type="similarity">
    <text evidence="1 4 7">Belongs to the tRNA pseudouridine synthase TruA family.</text>
</comment>
<dbReference type="OrthoDB" id="9811823at2"/>
<dbReference type="InterPro" id="IPR001406">
    <property type="entry name" value="PsdUridine_synth_TruA"/>
</dbReference>
<dbReference type="Proteomes" id="UP000075806">
    <property type="component" value="Unassembled WGS sequence"/>
</dbReference>
<evidence type="ECO:0000256" key="1">
    <source>
        <dbReference type="ARBA" id="ARBA00009375"/>
    </source>
</evidence>
<evidence type="ECO:0000256" key="3">
    <source>
        <dbReference type="ARBA" id="ARBA00023235"/>
    </source>
</evidence>
<comment type="function">
    <text evidence="4">Formation of pseudouridine at positions 38, 39 and 40 in the anticodon stem and loop of transfer RNAs.</text>
</comment>
<feature type="domain" description="Pseudouridine synthase I TruA alpha/beta" evidence="8">
    <location>
        <begin position="8"/>
        <end position="104"/>
    </location>
</feature>
<dbReference type="GO" id="GO:0160147">
    <property type="term" value="F:tRNA pseudouridine(38-40) synthase activity"/>
    <property type="evidence" value="ECO:0007669"/>
    <property type="project" value="UniProtKB-EC"/>
</dbReference>
<dbReference type="EMBL" id="LTAO01000004">
    <property type="protein sequence ID" value="KYG33906.1"/>
    <property type="molecule type" value="Genomic_DNA"/>
</dbReference>
<comment type="subunit">
    <text evidence="4">Homodimer.</text>
</comment>
<evidence type="ECO:0000256" key="5">
    <source>
        <dbReference type="PIRSR" id="PIRSR001430-1"/>
    </source>
</evidence>
<dbReference type="InterPro" id="IPR020094">
    <property type="entry name" value="TruA/RsuA/RluB/E/F_N"/>
</dbReference>
<evidence type="ECO:0000256" key="4">
    <source>
        <dbReference type="HAMAP-Rule" id="MF_00171"/>
    </source>
</evidence>
<accession>A0A162EWI7</accession>
<evidence type="ECO:0000256" key="2">
    <source>
        <dbReference type="ARBA" id="ARBA00022694"/>
    </source>
</evidence>
<evidence type="ECO:0000259" key="8">
    <source>
        <dbReference type="Pfam" id="PF01416"/>
    </source>
</evidence>
<keyword evidence="2 4" id="KW-0819">tRNA processing</keyword>
<proteinExistence type="inferred from homology"/>
<organism evidence="9 10">
    <name type="scientific">Alkalihalobacillus trypoxylicola</name>
    <dbReference type="NCBI Taxonomy" id="519424"/>
    <lineage>
        <taxon>Bacteria</taxon>
        <taxon>Bacillati</taxon>
        <taxon>Bacillota</taxon>
        <taxon>Bacilli</taxon>
        <taxon>Bacillales</taxon>
        <taxon>Bacillaceae</taxon>
        <taxon>Alkalihalobacillus</taxon>
    </lineage>
</organism>
<feature type="active site" description="Nucleophile" evidence="4 5">
    <location>
        <position position="52"/>
    </location>
</feature>
<dbReference type="NCBIfam" id="TIGR00071">
    <property type="entry name" value="hisT_truA"/>
    <property type="match status" value="1"/>
</dbReference>
<dbReference type="PANTHER" id="PTHR11142:SF0">
    <property type="entry name" value="TRNA PSEUDOURIDINE SYNTHASE-LIKE 1"/>
    <property type="match status" value="1"/>
</dbReference>
<dbReference type="Pfam" id="PF01416">
    <property type="entry name" value="PseudoU_synth_1"/>
    <property type="match status" value="2"/>
</dbReference>
<dbReference type="EC" id="5.4.99.12" evidence="4"/>
<evidence type="ECO:0000256" key="6">
    <source>
        <dbReference type="PIRSR" id="PIRSR001430-2"/>
    </source>
</evidence>
<dbReference type="RefSeq" id="WP_061947714.1">
    <property type="nucleotide sequence ID" value="NZ_LTAO01000004.1"/>
</dbReference>
<evidence type="ECO:0000313" key="10">
    <source>
        <dbReference type="Proteomes" id="UP000075806"/>
    </source>
</evidence>
<dbReference type="CDD" id="cd02570">
    <property type="entry name" value="PseudoU_synth_EcTruA"/>
    <property type="match status" value="1"/>
</dbReference>
<dbReference type="PANTHER" id="PTHR11142">
    <property type="entry name" value="PSEUDOURIDYLATE SYNTHASE"/>
    <property type="match status" value="1"/>
</dbReference>
<dbReference type="STRING" id="519424.AZF04_15455"/>
<comment type="caution">
    <text evidence="9">The sequence shown here is derived from an EMBL/GenBank/DDBJ whole genome shotgun (WGS) entry which is preliminary data.</text>
</comment>
<dbReference type="PIRSF" id="PIRSF001430">
    <property type="entry name" value="tRNA_psdUrid_synth"/>
    <property type="match status" value="1"/>
</dbReference>
<evidence type="ECO:0000313" key="9">
    <source>
        <dbReference type="EMBL" id="KYG33906.1"/>
    </source>
</evidence>
<evidence type="ECO:0000256" key="7">
    <source>
        <dbReference type="RuleBase" id="RU003792"/>
    </source>
</evidence>
<protein>
    <recommendedName>
        <fullName evidence="4">tRNA pseudouridine synthase A</fullName>
        <ecNumber evidence="4">5.4.99.12</ecNumber>
    </recommendedName>
    <alternativeName>
        <fullName evidence="4">tRNA pseudouridine(38-40) synthase</fullName>
    </alternativeName>
    <alternativeName>
        <fullName evidence="4">tRNA pseudouridylate synthase I</fullName>
    </alternativeName>
    <alternativeName>
        <fullName evidence="4">tRNA-uridine isomerase I</fullName>
    </alternativeName>
</protein>
<dbReference type="InterPro" id="IPR020097">
    <property type="entry name" value="PsdUridine_synth_TruA_a/b_dom"/>
</dbReference>
<comment type="catalytic activity">
    <reaction evidence="4 7">
        <text>uridine(38/39/40) in tRNA = pseudouridine(38/39/40) in tRNA</text>
        <dbReference type="Rhea" id="RHEA:22376"/>
        <dbReference type="Rhea" id="RHEA-COMP:10085"/>
        <dbReference type="Rhea" id="RHEA-COMP:10087"/>
        <dbReference type="ChEBI" id="CHEBI:65314"/>
        <dbReference type="ChEBI" id="CHEBI:65315"/>
        <dbReference type="EC" id="5.4.99.12"/>
    </reaction>
</comment>
<comment type="caution">
    <text evidence="4">Lacks conserved residue(s) required for the propagation of feature annotation.</text>
</comment>
<dbReference type="GO" id="GO:0003723">
    <property type="term" value="F:RNA binding"/>
    <property type="evidence" value="ECO:0007669"/>
    <property type="project" value="InterPro"/>
</dbReference>
<dbReference type="Gene3D" id="3.30.70.660">
    <property type="entry name" value="Pseudouridine synthase I, catalytic domain, C-terminal subdomain"/>
    <property type="match status" value="1"/>
</dbReference>
<dbReference type="GO" id="GO:0031119">
    <property type="term" value="P:tRNA pseudouridine synthesis"/>
    <property type="evidence" value="ECO:0007669"/>
    <property type="project" value="UniProtKB-UniRule"/>
</dbReference>
<keyword evidence="3 4" id="KW-0413">Isomerase</keyword>
<dbReference type="SUPFAM" id="SSF55120">
    <property type="entry name" value="Pseudouridine synthase"/>
    <property type="match status" value="1"/>
</dbReference>
<sequence>MRIACKVAYEGTGYSGYQVQPGKRTIQAEIELALSKMHKGTFIRIASSGRTDSFVHAKGQVFHFDTNMQISEERWTKALNALLPEDIQLLATKIAPSDFHARYSAKKKQYIYRVLARKERDVFRRNQTYHVPTPLQLDLMREASQSLLGTHDFSSFCAANTSVVDKVRTIETLDIQKVDDEIHFTVEGSGFLYNMVRIIVGTLIEVGTGKRKPSEVREILEERDRTEAGKTAPGHGLYLNKVSYEEIYF</sequence>
<reference evidence="9" key="1">
    <citation type="submission" date="2016-02" db="EMBL/GenBank/DDBJ databases">
        <title>Genome sequence of Bacillus trypoxylicola KCTC 13244(T).</title>
        <authorList>
            <person name="Jeong H."/>
            <person name="Park S.-H."/>
            <person name="Choi S.-K."/>
        </authorList>
    </citation>
    <scope>NUCLEOTIDE SEQUENCE [LARGE SCALE GENOMIC DNA]</scope>
    <source>
        <strain evidence="9">KCTC 13244</strain>
    </source>
</reference>
<dbReference type="HAMAP" id="MF_00171">
    <property type="entry name" value="TruA"/>
    <property type="match status" value="1"/>
</dbReference>
<name>A0A162EWI7_9BACI</name>
<dbReference type="FunFam" id="3.30.70.580:FF:000001">
    <property type="entry name" value="tRNA pseudouridine synthase A"/>
    <property type="match status" value="1"/>
</dbReference>
<keyword evidence="10" id="KW-1185">Reference proteome</keyword>